<proteinExistence type="predicted"/>
<evidence type="ECO:0000313" key="1">
    <source>
        <dbReference type="EMBL" id="GAA4491257.1"/>
    </source>
</evidence>
<comment type="caution">
    <text evidence="1">The sequence shown here is derived from an EMBL/GenBank/DDBJ whole genome shotgun (WGS) entry which is preliminary data.</text>
</comment>
<sequence>MGFAPPSHRVVDPPTLVIVHIATAIGHTDAHPANTLPLCVRAEGLALDLRVHGRLSAWARTTGGGWLCRVAFAIPTGKGRGYLDVDQWVPACAVRPCRR</sequence>
<dbReference type="Proteomes" id="UP001501183">
    <property type="component" value="Unassembled WGS sequence"/>
</dbReference>
<keyword evidence="2" id="KW-1185">Reference proteome</keyword>
<accession>A0ABP8PTV1</accession>
<dbReference type="EMBL" id="BAABFB010000087">
    <property type="protein sequence ID" value="GAA4491257.1"/>
    <property type="molecule type" value="Genomic_DNA"/>
</dbReference>
<evidence type="ECO:0000313" key="2">
    <source>
        <dbReference type="Proteomes" id="UP001501183"/>
    </source>
</evidence>
<gene>
    <name evidence="1" type="ORF">GCM10023094_55530</name>
</gene>
<protein>
    <submittedName>
        <fullName evidence="1">Uncharacterized protein</fullName>
    </submittedName>
</protein>
<name>A0ABP8PTV1_9NOCA</name>
<organism evidence="1 2">
    <name type="scientific">Rhodococcus olei</name>
    <dbReference type="NCBI Taxonomy" id="2161675"/>
    <lineage>
        <taxon>Bacteria</taxon>
        <taxon>Bacillati</taxon>
        <taxon>Actinomycetota</taxon>
        <taxon>Actinomycetes</taxon>
        <taxon>Mycobacteriales</taxon>
        <taxon>Nocardiaceae</taxon>
        <taxon>Rhodococcus</taxon>
    </lineage>
</organism>
<reference evidence="2" key="1">
    <citation type="journal article" date="2019" name="Int. J. Syst. Evol. Microbiol.">
        <title>The Global Catalogue of Microorganisms (GCM) 10K type strain sequencing project: providing services to taxonomists for standard genome sequencing and annotation.</title>
        <authorList>
            <consortium name="The Broad Institute Genomics Platform"/>
            <consortium name="The Broad Institute Genome Sequencing Center for Infectious Disease"/>
            <person name="Wu L."/>
            <person name="Ma J."/>
        </authorList>
    </citation>
    <scope>NUCLEOTIDE SEQUENCE [LARGE SCALE GENOMIC DNA]</scope>
    <source>
        <strain evidence="2">JCM 32206</strain>
    </source>
</reference>